<protein>
    <recommendedName>
        <fullName evidence="1">DUF5675 domain-containing protein</fullName>
    </recommendedName>
</protein>
<feature type="domain" description="DUF5675" evidence="1">
    <location>
        <begin position="4"/>
        <end position="127"/>
    </location>
</feature>
<keyword evidence="3" id="KW-1185">Reference proteome</keyword>
<organism evidence="2 3">
    <name type="scientific">Entomomonas moraniae</name>
    <dbReference type="NCBI Taxonomy" id="2213226"/>
    <lineage>
        <taxon>Bacteria</taxon>
        <taxon>Pseudomonadati</taxon>
        <taxon>Pseudomonadota</taxon>
        <taxon>Gammaproteobacteria</taxon>
        <taxon>Pseudomonadales</taxon>
        <taxon>Pseudomonadaceae</taxon>
        <taxon>Entomomonas</taxon>
    </lineage>
</organism>
<dbReference type="AlphaFoldDB" id="A0A3Q9JK65"/>
<dbReference type="RefSeq" id="WP_127161575.1">
    <property type="nucleotide sequence ID" value="NZ_CP029822.1"/>
</dbReference>
<sequence>MKVTLKRFKSTSQGTFGVVILPNGKEFDSLELPDKDNKRQVSCIPKGTYQCKIVNSPRFGRVYGVLDVPNRANILIHAGNYGGDVEKGYRSDILGCILLGKNVGELKGQRVVLSSKKALAEFMEEMDRQPFTLEIV</sequence>
<dbReference type="EMBL" id="CP029822">
    <property type="protein sequence ID" value="AZS49358.1"/>
    <property type="molecule type" value="Genomic_DNA"/>
</dbReference>
<dbReference type="Proteomes" id="UP000273143">
    <property type="component" value="Chromosome"/>
</dbReference>
<reference evidence="3" key="1">
    <citation type="submission" date="2018-06" db="EMBL/GenBank/DDBJ databases">
        <title>Complete genome of Pseudomonas insecticola strain QZS01.</title>
        <authorList>
            <person name="Wang J."/>
            <person name="Su Q."/>
        </authorList>
    </citation>
    <scope>NUCLEOTIDE SEQUENCE [LARGE SCALE GENOMIC DNA]</scope>
    <source>
        <strain evidence="3">QZS01</strain>
    </source>
</reference>
<evidence type="ECO:0000259" key="1">
    <source>
        <dbReference type="Pfam" id="PF18925"/>
    </source>
</evidence>
<evidence type="ECO:0000313" key="2">
    <source>
        <dbReference type="EMBL" id="AZS49358.1"/>
    </source>
</evidence>
<accession>A0A3Q9JK65</accession>
<name>A0A3Q9JK65_9GAMM</name>
<dbReference type="Pfam" id="PF18925">
    <property type="entry name" value="DUF5675"/>
    <property type="match status" value="1"/>
</dbReference>
<evidence type="ECO:0000313" key="3">
    <source>
        <dbReference type="Proteomes" id="UP000273143"/>
    </source>
</evidence>
<dbReference type="InterPro" id="IPR043732">
    <property type="entry name" value="DUF5675"/>
</dbReference>
<proteinExistence type="predicted"/>
<dbReference type="KEGG" id="emo:DM558_00550"/>
<gene>
    <name evidence="2" type="ORF">DM558_00550</name>
</gene>